<sequence>MTFSEKTILVTEEAGFIGSHTVVQLLNEGFRVSIIDNLDNSVTEIVDSDLEKLFSQTQFDALIHFAGLKAVGESVANPRRYFDNNLIGTINLYEVMAKYDCKKMVFSSSATVCGQPEKMSCVEDFELNAMNPYGRTKFLCDGLLFSVIANVNLCDWQLVYGDWSEVYWQLIL</sequence>
<dbReference type="EMBL" id="JAZDWU010000002">
    <property type="protein sequence ID" value="KAL0009723.1"/>
    <property type="molecule type" value="Genomic_DNA"/>
</dbReference>
<keyword evidence="3" id="KW-1185">Reference proteome</keyword>
<dbReference type="SUPFAM" id="SSF51735">
    <property type="entry name" value="NAD(P)-binding Rossmann-fold domains"/>
    <property type="match status" value="1"/>
</dbReference>
<feature type="domain" description="NAD-dependent epimerase/dehydratase" evidence="1">
    <location>
        <begin position="8"/>
        <end position="146"/>
    </location>
</feature>
<dbReference type="Gene3D" id="3.40.50.720">
    <property type="entry name" value="NAD(P)-binding Rossmann-like Domain"/>
    <property type="match status" value="1"/>
</dbReference>
<dbReference type="PANTHER" id="PTHR43725:SF15">
    <property type="entry name" value="BIFUNCTIONAL UDP-GLUCOSE 4-EPIMERASE AND UDP-XYLOSE 4-EPIMERASE 1"/>
    <property type="match status" value="1"/>
</dbReference>
<dbReference type="GO" id="GO:0005829">
    <property type="term" value="C:cytosol"/>
    <property type="evidence" value="ECO:0007669"/>
    <property type="project" value="TreeGrafter"/>
</dbReference>
<dbReference type="Pfam" id="PF01370">
    <property type="entry name" value="Epimerase"/>
    <property type="match status" value="1"/>
</dbReference>
<organism evidence="2 3">
    <name type="scientific">Lithocarpus litseifolius</name>
    <dbReference type="NCBI Taxonomy" id="425828"/>
    <lineage>
        <taxon>Eukaryota</taxon>
        <taxon>Viridiplantae</taxon>
        <taxon>Streptophyta</taxon>
        <taxon>Embryophyta</taxon>
        <taxon>Tracheophyta</taxon>
        <taxon>Spermatophyta</taxon>
        <taxon>Magnoliopsida</taxon>
        <taxon>eudicotyledons</taxon>
        <taxon>Gunneridae</taxon>
        <taxon>Pentapetalae</taxon>
        <taxon>rosids</taxon>
        <taxon>fabids</taxon>
        <taxon>Fagales</taxon>
        <taxon>Fagaceae</taxon>
        <taxon>Lithocarpus</taxon>
    </lineage>
</organism>
<comment type="caution">
    <text evidence="2">The sequence shown here is derived from an EMBL/GenBank/DDBJ whole genome shotgun (WGS) entry which is preliminary data.</text>
</comment>
<protein>
    <recommendedName>
        <fullName evidence="1">NAD-dependent epimerase/dehydratase domain-containing protein</fullName>
    </recommendedName>
</protein>
<evidence type="ECO:0000259" key="1">
    <source>
        <dbReference type="Pfam" id="PF01370"/>
    </source>
</evidence>
<dbReference type="GO" id="GO:0005996">
    <property type="term" value="P:monosaccharide metabolic process"/>
    <property type="evidence" value="ECO:0007669"/>
    <property type="project" value="TreeGrafter"/>
</dbReference>
<accession>A0AAW2DGG2</accession>
<evidence type="ECO:0000313" key="3">
    <source>
        <dbReference type="Proteomes" id="UP001459277"/>
    </source>
</evidence>
<dbReference type="InterPro" id="IPR001509">
    <property type="entry name" value="Epimerase_deHydtase"/>
</dbReference>
<dbReference type="Proteomes" id="UP001459277">
    <property type="component" value="Unassembled WGS sequence"/>
</dbReference>
<dbReference type="PANTHER" id="PTHR43725">
    <property type="entry name" value="UDP-GLUCOSE 4-EPIMERASE"/>
    <property type="match status" value="1"/>
</dbReference>
<reference evidence="2 3" key="1">
    <citation type="submission" date="2024-01" db="EMBL/GenBank/DDBJ databases">
        <title>A telomere-to-telomere, gap-free genome of sweet tea (Lithocarpus litseifolius).</title>
        <authorList>
            <person name="Zhou J."/>
        </authorList>
    </citation>
    <scope>NUCLEOTIDE SEQUENCE [LARGE SCALE GENOMIC DNA]</scope>
    <source>
        <strain evidence="2">Zhou-2022a</strain>
        <tissue evidence="2">Leaf</tissue>
    </source>
</reference>
<proteinExistence type="predicted"/>
<dbReference type="GO" id="GO:0003978">
    <property type="term" value="F:UDP-glucose 4-epimerase activity"/>
    <property type="evidence" value="ECO:0007669"/>
    <property type="project" value="TreeGrafter"/>
</dbReference>
<gene>
    <name evidence="2" type="ORF">SO802_004831</name>
</gene>
<dbReference type="AlphaFoldDB" id="A0AAW2DGG2"/>
<name>A0AAW2DGG2_9ROSI</name>
<dbReference type="InterPro" id="IPR036291">
    <property type="entry name" value="NAD(P)-bd_dom_sf"/>
</dbReference>
<evidence type="ECO:0000313" key="2">
    <source>
        <dbReference type="EMBL" id="KAL0009723.1"/>
    </source>
</evidence>